<dbReference type="Pfam" id="PF04773">
    <property type="entry name" value="FecR"/>
    <property type="match status" value="1"/>
</dbReference>
<feature type="domain" description="FecR protein" evidence="2">
    <location>
        <begin position="214"/>
        <end position="270"/>
    </location>
</feature>
<dbReference type="GO" id="GO:0016989">
    <property type="term" value="F:sigma factor antagonist activity"/>
    <property type="evidence" value="ECO:0007669"/>
    <property type="project" value="TreeGrafter"/>
</dbReference>
<dbReference type="InterPro" id="IPR013320">
    <property type="entry name" value="ConA-like_dom_sf"/>
</dbReference>
<dbReference type="EMBL" id="ANOH01000132">
    <property type="protein sequence ID" value="EMI56680.1"/>
    <property type="molecule type" value="Genomic_DNA"/>
</dbReference>
<dbReference type="SUPFAM" id="SSF49899">
    <property type="entry name" value="Concanavalin A-like lectins/glucanases"/>
    <property type="match status" value="1"/>
</dbReference>
<keyword evidence="4" id="KW-1185">Reference proteome</keyword>
<dbReference type="AlphaFoldDB" id="M5U5F9"/>
<evidence type="ECO:0000313" key="3">
    <source>
        <dbReference type="EMBL" id="EMI56680.1"/>
    </source>
</evidence>
<dbReference type="InterPro" id="IPR006860">
    <property type="entry name" value="FecR"/>
</dbReference>
<sequence>MDIDRLSRLLDLYFDEGLDADTKHELEEMLLASSLARSLFWERAQLNAHLRQQGQEGWGVEDVVSVDDTASEDIVRAAGPVARDDAAASFHRPLFRWLVAGLAASLMLVMIGQWVLHEVDGDLERFRVANVASDMGREPYGVEGTLVKQRDAWVAVLRKAVGVEWQNPIDAPVVGEPMKARRIQFDNGLIEIQTNRGALILLEGPADLEIVSDMEVRCQEGRLSVEVPPPAEGFLVHTPLVQVVDRGTAFAMDVKGDEKAEVHVIDGLVELTSPVSDSPMREVREGEAIRIASDGMFNDIRSASDAFPSSAEIDSRTKSAALEMRQAWRQRRDAIVDDPSCLVYFDFEKSRAVRSRYRDTIVPNHSKSADAGEHGVVVGCDWTDGRWRGKRALDFKNASDRVLFSVDGKHESLTCITSVRLGAMDRAYSSLLMSGDAIEGELQWQISQNRLDNSMGRLNLGRRLDSQWNSMDSFLSDAIIGPQRLGTWMQLAFVWDGKERICSQYIDGKLVSRDFTRTSVDSSFLSTGRLELGNWTPREGFSLSSPVRNFNGRMDEFVMFDRVFSDQEIQAFHDLKSAYWSGAESNEWGNPENWSAQILPVRGDDVYLDIPDQENVVFNSGSTEDLNRVILGSGTGRLGSLEISGGKILATKNPDRHTRVGVAGGVGEVWQHAGEVNLNSLQIGLDPSSHGLYRMTGGNLLLSRANNLTKCSLDVGPLYGDGTFEISGGELMTRRGVSLGRDEGRGVFSVIGDNASAIEIGTYKDGAGFWHQNAGSTLKVRVGESGLTRINIGGEAEGEGVDVRFANGALIDLGFVDNSIAGEWDVMHWDGELIDEGLQFGPEVNTDVWSFEFVDTDGSGSLDTLRVIAQP</sequence>
<proteinExistence type="predicted"/>
<organism evidence="3 4">
    <name type="scientific">Rhodopirellula sallentina SM41</name>
    <dbReference type="NCBI Taxonomy" id="1263870"/>
    <lineage>
        <taxon>Bacteria</taxon>
        <taxon>Pseudomonadati</taxon>
        <taxon>Planctomycetota</taxon>
        <taxon>Planctomycetia</taxon>
        <taxon>Pirellulales</taxon>
        <taxon>Pirellulaceae</taxon>
        <taxon>Rhodopirellula</taxon>
    </lineage>
</organism>
<keyword evidence="1" id="KW-0812">Transmembrane</keyword>
<dbReference type="PANTHER" id="PTHR30273:SF2">
    <property type="entry name" value="PROTEIN FECR"/>
    <property type="match status" value="1"/>
</dbReference>
<dbReference type="PATRIC" id="fig|1263870.3.peg.1989"/>
<evidence type="ECO:0000313" key="4">
    <source>
        <dbReference type="Proteomes" id="UP000011885"/>
    </source>
</evidence>
<dbReference type="RefSeq" id="WP_008676690.1">
    <property type="nucleotide sequence ID" value="NZ_ANOH01000132.1"/>
</dbReference>
<keyword evidence="1" id="KW-0472">Membrane</keyword>
<name>M5U5F9_9BACT</name>
<feature type="transmembrane region" description="Helical" evidence="1">
    <location>
        <begin position="97"/>
        <end position="116"/>
    </location>
</feature>
<dbReference type="PANTHER" id="PTHR30273">
    <property type="entry name" value="PERIPLASMIC SIGNAL SENSOR AND SIGMA FACTOR ACTIVATOR FECR-RELATED"/>
    <property type="match status" value="1"/>
</dbReference>
<gene>
    <name evidence="3" type="ORF">RSSM_01862</name>
</gene>
<dbReference type="InterPro" id="IPR012373">
    <property type="entry name" value="Ferrdict_sens_TM"/>
</dbReference>
<dbReference type="Gene3D" id="2.60.120.200">
    <property type="match status" value="1"/>
</dbReference>
<reference evidence="3 4" key="1">
    <citation type="journal article" date="2013" name="Mar. Genomics">
        <title>Expression of sulfatases in Rhodopirellula baltica and the diversity of sulfatases in the genus Rhodopirellula.</title>
        <authorList>
            <person name="Wegner C.E."/>
            <person name="Richter-Heitmann T."/>
            <person name="Klindworth A."/>
            <person name="Klockow C."/>
            <person name="Richter M."/>
            <person name="Achstetter T."/>
            <person name="Glockner F.O."/>
            <person name="Harder J."/>
        </authorList>
    </citation>
    <scope>NUCLEOTIDE SEQUENCE [LARGE SCALE GENOMIC DNA]</scope>
    <source>
        <strain evidence="3 4">SM41</strain>
    </source>
</reference>
<dbReference type="Gene3D" id="2.60.120.1440">
    <property type="match status" value="1"/>
</dbReference>
<evidence type="ECO:0000259" key="2">
    <source>
        <dbReference type="Pfam" id="PF04773"/>
    </source>
</evidence>
<protein>
    <submittedName>
        <fullName evidence="3">FecR protein domain protein</fullName>
    </submittedName>
</protein>
<keyword evidence="1" id="KW-1133">Transmembrane helix</keyword>
<accession>M5U5F9</accession>
<dbReference type="Proteomes" id="UP000011885">
    <property type="component" value="Unassembled WGS sequence"/>
</dbReference>
<dbReference type="OrthoDB" id="225611at2"/>
<dbReference type="Pfam" id="PF13385">
    <property type="entry name" value="Laminin_G_3"/>
    <property type="match status" value="1"/>
</dbReference>
<evidence type="ECO:0000256" key="1">
    <source>
        <dbReference type="SAM" id="Phobius"/>
    </source>
</evidence>
<comment type="caution">
    <text evidence="3">The sequence shown here is derived from an EMBL/GenBank/DDBJ whole genome shotgun (WGS) entry which is preliminary data.</text>
</comment>